<dbReference type="GO" id="GO:0016020">
    <property type="term" value="C:membrane"/>
    <property type="evidence" value="ECO:0007669"/>
    <property type="project" value="UniProtKB-SubCell"/>
</dbReference>
<dbReference type="Proteomes" id="UP000194857">
    <property type="component" value="Unassembled WGS sequence"/>
</dbReference>
<dbReference type="PROSITE" id="PS00018">
    <property type="entry name" value="EF_HAND_1"/>
    <property type="match status" value="1"/>
</dbReference>
<dbReference type="Pfam" id="PF12483">
    <property type="entry name" value="GIDE"/>
    <property type="match status" value="1"/>
</dbReference>
<feature type="region of interest" description="Disordered" evidence="12">
    <location>
        <begin position="238"/>
        <end position="258"/>
    </location>
</feature>
<feature type="domain" description="E3 Ubiquitin ligase MUL1-like" evidence="14">
    <location>
        <begin position="83"/>
        <end position="183"/>
    </location>
</feature>
<dbReference type="Proteomes" id="UP000644192">
    <property type="component" value="Unassembled WGS sequence"/>
</dbReference>
<keyword evidence="6" id="KW-0479">Metal-binding</keyword>
<evidence type="ECO:0000256" key="4">
    <source>
        <dbReference type="ARBA" id="ARBA00022679"/>
    </source>
</evidence>
<evidence type="ECO:0000256" key="5">
    <source>
        <dbReference type="ARBA" id="ARBA00022692"/>
    </source>
</evidence>
<evidence type="ECO:0000256" key="7">
    <source>
        <dbReference type="ARBA" id="ARBA00022771"/>
    </source>
</evidence>
<comment type="catalytic activity">
    <reaction evidence="1">
        <text>S-ubiquitinyl-[E2 ubiquitin-conjugating enzyme]-L-cysteine + [acceptor protein]-L-lysine = [E2 ubiquitin-conjugating enzyme]-L-cysteine + N(6)-ubiquitinyl-[acceptor protein]-L-lysine.</text>
        <dbReference type="EC" id="2.3.2.27"/>
    </reaction>
</comment>
<evidence type="ECO:0000259" key="14">
    <source>
        <dbReference type="Pfam" id="PF12483"/>
    </source>
</evidence>
<sequence>MDFDLRWLFIAASLGLCAWAGWQFVHRLARARLLGDVPTSRIRSAAQGFVELYGVLEEGPEGPLQAPLTGKPCLWWRYRIEVEEKRSGREKAWRTVDKGASESPFGLRDATDACLVDPRGAEVRPLTQQRWEAFREAPIDTLRLLESFGTLVGGERLYRYTEERLHAGEPLYALGEFRSSGGGRQGLDAERAQGAVIREWKGDFHGLLARFDSDGNGELDEREWNRVRLAARLEAEDRHRASSAAPTRHRLGKPGEAHPFILSSQGEDDLAVQLRRQAAGAALLCLGSALLAGWLFSRLF</sequence>
<keyword evidence="8" id="KW-0833">Ubl conjugation pathway</keyword>
<keyword evidence="11 13" id="KW-0472">Membrane</keyword>
<dbReference type="AlphaFoldDB" id="A0A0C7D0N6"/>
<dbReference type="EC" id="2.3.2.27" evidence="3"/>
<dbReference type="InterPro" id="IPR018247">
    <property type="entry name" value="EF_Hand_1_Ca_BS"/>
</dbReference>
<evidence type="ECO:0000256" key="1">
    <source>
        <dbReference type="ARBA" id="ARBA00000900"/>
    </source>
</evidence>
<evidence type="ECO:0000256" key="13">
    <source>
        <dbReference type="SAM" id="Phobius"/>
    </source>
</evidence>
<dbReference type="GO" id="GO:0016567">
    <property type="term" value="P:protein ubiquitination"/>
    <property type="evidence" value="ECO:0007669"/>
    <property type="project" value="InterPro"/>
</dbReference>
<evidence type="ECO:0000256" key="9">
    <source>
        <dbReference type="ARBA" id="ARBA00022833"/>
    </source>
</evidence>
<gene>
    <name evidence="16" type="ORF">CAZ10_21490</name>
    <name evidence="15" type="ORF">GUL26_13120</name>
</gene>
<evidence type="ECO:0000256" key="3">
    <source>
        <dbReference type="ARBA" id="ARBA00012483"/>
    </source>
</evidence>
<evidence type="ECO:0000256" key="6">
    <source>
        <dbReference type="ARBA" id="ARBA00022723"/>
    </source>
</evidence>
<dbReference type="EMBL" id="NFFZ01000011">
    <property type="protein sequence ID" value="OTI59428.1"/>
    <property type="molecule type" value="Genomic_DNA"/>
</dbReference>
<evidence type="ECO:0000256" key="11">
    <source>
        <dbReference type="ARBA" id="ARBA00023136"/>
    </source>
</evidence>
<evidence type="ECO:0000313" key="17">
    <source>
        <dbReference type="Proteomes" id="UP000194857"/>
    </source>
</evidence>
<name>A0A0C7D0N6_PSEAI</name>
<dbReference type="GO" id="GO:0008270">
    <property type="term" value="F:zinc ion binding"/>
    <property type="evidence" value="ECO:0007669"/>
    <property type="project" value="UniProtKB-KW"/>
</dbReference>
<evidence type="ECO:0000256" key="10">
    <source>
        <dbReference type="ARBA" id="ARBA00022989"/>
    </source>
</evidence>
<organism evidence="16 17">
    <name type="scientific">Pseudomonas aeruginosa</name>
    <dbReference type="NCBI Taxonomy" id="287"/>
    <lineage>
        <taxon>Bacteria</taxon>
        <taxon>Pseudomonadati</taxon>
        <taxon>Pseudomonadota</taxon>
        <taxon>Gammaproteobacteria</taxon>
        <taxon>Pseudomonadales</taxon>
        <taxon>Pseudomonadaceae</taxon>
        <taxon>Pseudomonas</taxon>
    </lineage>
</organism>
<reference evidence="16 17" key="1">
    <citation type="submission" date="2017-05" db="EMBL/GenBank/DDBJ databases">
        <authorList>
            <person name="Song R."/>
            <person name="Chenine A.L."/>
            <person name="Ruprecht R.M."/>
        </authorList>
    </citation>
    <scope>NUCLEOTIDE SEQUENCE [LARGE SCALE GENOMIC DNA]</scope>
    <source>
        <strain evidence="16 17">S567_C10_BS</strain>
    </source>
</reference>
<comment type="subcellular location">
    <subcellularLocation>
        <location evidence="2">Membrane</location>
        <topology evidence="2">Multi-pass membrane protein</topology>
    </subcellularLocation>
</comment>
<dbReference type="EMBL" id="WXZT01000009">
    <property type="protein sequence ID" value="MZZ13191.1"/>
    <property type="molecule type" value="Genomic_DNA"/>
</dbReference>
<feature type="transmembrane region" description="Helical" evidence="13">
    <location>
        <begin position="6"/>
        <end position="25"/>
    </location>
</feature>
<keyword evidence="7" id="KW-0863">Zinc-finger</keyword>
<evidence type="ECO:0000256" key="8">
    <source>
        <dbReference type="ARBA" id="ARBA00022786"/>
    </source>
</evidence>
<keyword evidence="10 13" id="KW-1133">Transmembrane helix</keyword>
<keyword evidence="4" id="KW-0808">Transferase</keyword>
<keyword evidence="9" id="KW-0862">Zinc</keyword>
<proteinExistence type="predicted"/>
<keyword evidence="5 13" id="KW-0812">Transmembrane</keyword>
<evidence type="ECO:0000256" key="2">
    <source>
        <dbReference type="ARBA" id="ARBA00004141"/>
    </source>
</evidence>
<dbReference type="GO" id="GO:0061630">
    <property type="term" value="F:ubiquitin protein ligase activity"/>
    <property type="evidence" value="ECO:0007669"/>
    <property type="project" value="UniProtKB-EC"/>
</dbReference>
<protein>
    <recommendedName>
        <fullName evidence="3">RING-type E3 ubiquitin transferase</fullName>
        <ecNumber evidence="3">2.3.2.27</ecNumber>
    </recommendedName>
</protein>
<dbReference type="RefSeq" id="WP_003120884.1">
    <property type="nucleotide sequence ID" value="NZ_AP024513.1"/>
</dbReference>
<accession>A0A0C7D0N6</accession>
<reference evidence="15" key="2">
    <citation type="submission" date="2020-01" db="EMBL/GenBank/DDBJ databases">
        <title>Bacteria Cultured from War Wounds Associated with the Conflict in Eastern Ukraine.</title>
        <authorList>
            <person name="Snesrud E."/>
            <person name="Galac M.R."/>
            <person name="Mc Gann P."/>
            <person name="Valentine K."/>
            <person name="Viacheslav K."/>
        </authorList>
    </citation>
    <scope>NUCLEOTIDE SEQUENCE</scope>
    <source>
        <strain evidence="15">VNMU148</strain>
    </source>
</reference>
<evidence type="ECO:0000313" key="15">
    <source>
        <dbReference type="EMBL" id="MZZ13191.1"/>
    </source>
</evidence>
<comment type="caution">
    <text evidence="16">The sequence shown here is derived from an EMBL/GenBank/DDBJ whole genome shotgun (WGS) entry which is preliminary data.</text>
</comment>
<evidence type="ECO:0000256" key="12">
    <source>
        <dbReference type="SAM" id="MobiDB-lite"/>
    </source>
</evidence>
<feature type="transmembrane region" description="Helical" evidence="13">
    <location>
        <begin position="278"/>
        <end position="297"/>
    </location>
</feature>
<evidence type="ECO:0000313" key="16">
    <source>
        <dbReference type="EMBL" id="OTI59428.1"/>
    </source>
</evidence>
<dbReference type="InterPro" id="IPR022170">
    <property type="entry name" value="MUL1-like"/>
</dbReference>